<feature type="compositionally biased region" description="Basic and acidic residues" evidence="1">
    <location>
        <begin position="159"/>
        <end position="179"/>
    </location>
</feature>
<reference evidence="2 3" key="1">
    <citation type="submission" date="2016-06" db="EMBL/GenBank/DDBJ databases">
        <title>The Draft Genome Sequence and Annotation of the Desert Woodrat Neotoma lepida.</title>
        <authorList>
            <person name="Campbell M."/>
            <person name="Oakeson K.F."/>
            <person name="Yandell M."/>
            <person name="Halpert J.R."/>
            <person name="Dearing D."/>
        </authorList>
    </citation>
    <scope>NUCLEOTIDE SEQUENCE [LARGE SCALE GENOMIC DNA]</scope>
    <source>
        <strain evidence="2">417</strain>
        <tissue evidence="2">Liver</tissue>
    </source>
</reference>
<evidence type="ECO:0000313" key="2">
    <source>
        <dbReference type="EMBL" id="OBS57583.1"/>
    </source>
</evidence>
<evidence type="ECO:0000256" key="1">
    <source>
        <dbReference type="SAM" id="MobiDB-lite"/>
    </source>
</evidence>
<dbReference type="AlphaFoldDB" id="A0A1A6FUG1"/>
<sequence length="186" mass="20647">MEGIEGPSPEGEEKETGQDQIHKVLKPWTNRSEVSGTKESTWLFLRLKAVMAEMKFNSTWGRDVFMCINKNNTLTPRGKLKSQSDLGKGQGKDLLEQDSPDPMKRTDALTEWLLTSRQRLVSSTRPSSTKYTPTAMKTIAGMGSSKEGLLMEAEAGFHGPEDAWTQRKGEKEVGQELDRMPGGAQS</sequence>
<keyword evidence="3" id="KW-1185">Reference proteome</keyword>
<organism evidence="2 3">
    <name type="scientific">Neotoma lepida</name>
    <name type="common">Desert woodrat</name>
    <dbReference type="NCBI Taxonomy" id="56216"/>
    <lineage>
        <taxon>Eukaryota</taxon>
        <taxon>Metazoa</taxon>
        <taxon>Chordata</taxon>
        <taxon>Craniata</taxon>
        <taxon>Vertebrata</taxon>
        <taxon>Euteleostomi</taxon>
        <taxon>Mammalia</taxon>
        <taxon>Eutheria</taxon>
        <taxon>Euarchontoglires</taxon>
        <taxon>Glires</taxon>
        <taxon>Rodentia</taxon>
        <taxon>Myomorpha</taxon>
        <taxon>Muroidea</taxon>
        <taxon>Cricetidae</taxon>
        <taxon>Neotominae</taxon>
        <taxon>Neotoma</taxon>
    </lineage>
</organism>
<gene>
    <name evidence="2" type="ORF">A6R68_11301</name>
</gene>
<name>A0A1A6FUG1_NEOLE</name>
<dbReference type="Proteomes" id="UP000092124">
    <property type="component" value="Unassembled WGS sequence"/>
</dbReference>
<dbReference type="EMBL" id="LZPO01117055">
    <property type="protein sequence ID" value="OBS57583.1"/>
    <property type="molecule type" value="Genomic_DNA"/>
</dbReference>
<feature type="region of interest" description="Disordered" evidence="1">
    <location>
        <begin position="158"/>
        <end position="186"/>
    </location>
</feature>
<accession>A0A1A6FUG1</accession>
<feature type="compositionally biased region" description="Polar residues" evidence="1">
    <location>
        <begin position="76"/>
        <end position="85"/>
    </location>
</feature>
<feature type="region of interest" description="Disordered" evidence="1">
    <location>
        <begin position="76"/>
        <end position="103"/>
    </location>
</feature>
<protein>
    <submittedName>
        <fullName evidence="2">Uncharacterized protein</fullName>
    </submittedName>
</protein>
<comment type="caution">
    <text evidence="2">The sequence shown here is derived from an EMBL/GenBank/DDBJ whole genome shotgun (WGS) entry which is preliminary data.</text>
</comment>
<proteinExistence type="predicted"/>
<feature type="region of interest" description="Disordered" evidence="1">
    <location>
        <begin position="1"/>
        <end position="20"/>
    </location>
</feature>
<evidence type="ECO:0000313" key="3">
    <source>
        <dbReference type="Proteomes" id="UP000092124"/>
    </source>
</evidence>
<feature type="compositionally biased region" description="Basic and acidic residues" evidence="1">
    <location>
        <begin position="90"/>
        <end position="103"/>
    </location>
</feature>